<dbReference type="AlphaFoldDB" id="A0A2P8G6F7"/>
<comment type="caution">
    <text evidence="1">The sequence shown here is derived from an EMBL/GenBank/DDBJ whole genome shotgun (WGS) entry which is preliminary data.</text>
</comment>
<gene>
    <name evidence="1" type="ORF">CLV60_105401</name>
</gene>
<sequence>MGSSVMKKDIIFHPVKGIQVAIVRNINDLNTEEWNVVVINRNDEPVTSVFVTSKGYSNSESGTNTDQRTSTLRHFFPEIPSGGHVVVEPIMPDVFHLNNEFWVSYFIGSQIFDKKFIFVPDSIIEENMMTIDPLGLEGVLHE</sequence>
<proteinExistence type="predicted"/>
<accession>A0A2P8G6F7</accession>
<name>A0A2P8G6F7_9BACT</name>
<organism evidence="1 2">
    <name type="scientific">Dyadobacter jiangsuensis</name>
    <dbReference type="NCBI Taxonomy" id="1591085"/>
    <lineage>
        <taxon>Bacteria</taxon>
        <taxon>Pseudomonadati</taxon>
        <taxon>Bacteroidota</taxon>
        <taxon>Cytophagia</taxon>
        <taxon>Cytophagales</taxon>
        <taxon>Spirosomataceae</taxon>
        <taxon>Dyadobacter</taxon>
    </lineage>
</organism>
<reference evidence="1 2" key="1">
    <citation type="submission" date="2018-03" db="EMBL/GenBank/DDBJ databases">
        <title>Genomic Encyclopedia of Archaeal and Bacterial Type Strains, Phase II (KMG-II): from individual species to whole genera.</title>
        <authorList>
            <person name="Goeker M."/>
        </authorList>
    </citation>
    <scope>NUCLEOTIDE SEQUENCE [LARGE SCALE GENOMIC DNA]</scope>
    <source>
        <strain evidence="1 2">DSM 29057</strain>
    </source>
</reference>
<dbReference type="Proteomes" id="UP000241964">
    <property type="component" value="Unassembled WGS sequence"/>
</dbReference>
<keyword evidence="2" id="KW-1185">Reference proteome</keyword>
<dbReference type="EMBL" id="PYAS01000005">
    <property type="protein sequence ID" value="PSL29559.1"/>
    <property type="molecule type" value="Genomic_DNA"/>
</dbReference>
<evidence type="ECO:0000313" key="1">
    <source>
        <dbReference type="EMBL" id="PSL29559.1"/>
    </source>
</evidence>
<protein>
    <submittedName>
        <fullName evidence="1">Uncharacterized protein</fullName>
    </submittedName>
</protein>
<evidence type="ECO:0000313" key="2">
    <source>
        <dbReference type="Proteomes" id="UP000241964"/>
    </source>
</evidence>